<keyword evidence="3 7" id="KW-0694">RNA-binding</keyword>
<dbReference type="NCBIfam" id="TIGR00158">
    <property type="entry name" value="L9"/>
    <property type="match status" value="1"/>
</dbReference>
<comment type="similarity">
    <text evidence="1 7">Belongs to the bacterial ribosomal protein bL9 family.</text>
</comment>
<feature type="coiled-coil region" evidence="8">
    <location>
        <begin position="42"/>
        <end position="75"/>
    </location>
</feature>
<evidence type="ECO:0000256" key="6">
    <source>
        <dbReference type="ARBA" id="ARBA00035292"/>
    </source>
</evidence>
<dbReference type="InterPro" id="IPR009027">
    <property type="entry name" value="Ribosomal_bL9/RNase_H1_N"/>
</dbReference>
<evidence type="ECO:0000256" key="3">
    <source>
        <dbReference type="ARBA" id="ARBA00022884"/>
    </source>
</evidence>
<organism evidence="10 11">
    <name type="scientific">Intestinibaculum porci</name>
    <dbReference type="NCBI Taxonomy" id="2487118"/>
    <lineage>
        <taxon>Bacteria</taxon>
        <taxon>Bacillati</taxon>
        <taxon>Bacillota</taxon>
        <taxon>Erysipelotrichia</taxon>
        <taxon>Erysipelotrichales</taxon>
        <taxon>Erysipelotrichaceae</taxon>
        <taxon>Intestinibaculum</taxon>
    </lineage>
</organism>
<dbReference type="Gene3D" id="3.40.5.10">
    <property type="entry name" value="Ribosomal protein L9, N-terminal domain"/>
    <property type="match status" value="1"/>
</dbReference>
<accession>A0A3G9JBL4</accession>
<keyword evidence="5 7" id="KW-0687">Ribonucleoprotein</keyword>
<dbReference type="SUPFAM" id="SSF55653">
    <property type="entry name" value="Ribosomal protein L9 C-domain"/>
    <property type="match status" value="1"/>
</dbReference>
<evidence type="ECO:0000313" key="11">
    <source>
        <dbReference type="Proteomes" id="UP000268059"/>
    </source>
</evidence>
<keyword evidence="4 7" id="KW-0689">Ribosomal protein</keyword>
<name>A0A3G9JBL4_9FIRM</name>
<evidence type="ECO:0000259" key="9">
    <source>
        <dbReference type="PROSITE" id="PS00651"/>
    </source>
</evidence>
<dbReference type="Gene3D" id="3.10.430.100">
    <property type="entry name" value="Ribosomal protein L9, C-terminal domain"/>
    <property type="match status" value="1"/>
</dbReference>
<dbReference type="PROSITE" id="PS00651">
    <property type="entry name" value="RIBOSOMAL_L9"/>
    <property type="match status" value="1"/>
</dbReference>
<evidence type="ECO:0000313" key="10">
    <source>
        <dbReference type="EMBL" id="BBH27956.1"/>
    </source>
</evidence>
<dbReference type="RefSeq" id="WP_125120625.1">
    <property type="nucleotide sequence ID" value="NZ_AP019309.1"/>
</dbReference>
<dbReference type="Proteomes" id="UP000268059">
    <property type="component" value="Chromosome"/>
</dbReference>
<dbReference type="Pfam" id="PF01281">
    <property type="entry name" value="Ribosomal_L9_N"/>
    <property type="match status" value="1"/>
</dbReference>
<dbReference type="EMBL" id="AP019309">
    <property type="protein sequence ID" value="BBH27956.1"/>
    <property type="molecule type" value="Genomic_DNA"/>
</dbReference>
<dbReference type="InterPro" id="IPR020594">
    <property type="entry name" value="Ribosomal_bL9_bac/chp"/>
</dbReference>
<dbReference type="GO" id="GO:0006412">
    <property type="term" value="P:translation"/>
    <property type="evidence" value="ECO:0007669"/>
    <property type="project" value="UniProtKB-UniRule"/>
</dbReference>
<keyword evidence="11" id="KW-1185">Reference proteome</keyword>
<reference evidence="10 11" key="1">
    <citation type="submission" date="2018-11" db="EMBL/GenBank/DDBJ databases">
        <title>Novel Erysipelotrichaceae bacterium isolated from small intestine of a swine.</title>
        <authorList>
            <person name="Kim J.S."/>
            <person name="Choe H."/>
            <person name="Lee Y.R."/>
            <person name="Kim K.M."/>
            <person name="Park D.S."/>
        </authorList>
    </citation>
    <scope>NUCLEOTIDE SEQUENCE [LARGE SCALE GENOMIC DNA]</scope>
    <source>
        <strain evidence="10 11">SG0102</strain>
    </source>
</reference>
<dbReference type="HAMAP" id="MF_00503">
    <property type="entry name" value="Ribosomal_bL9"/>
    <property type="match status" value="1"/>
</dbReference>
<dbReference type="Pfam" id="PF03948">
    <property type="entry name" value="Ribosomal_L9_C"/>
    <property type="match status" value="1"/>
</dbReference>
<evidence type="ECO:0000256" key="8">
    <source>
        <dbReference type="SAM" id="Coils"/>
    </source>
</evidence>
<proteinExistence type="inferred from homology"/>
<dbReference type="InterPro" id="IPR020070">
    <property type="entry name" value="Ribosomal_bL9_N"/>
</dbReference>
<comment type="function">
    <text evidence="7">Binds to the 23S rRNA.</text>
</comment>
<feature type="domain" description="Ribosomal protein L9" evidence="9">
    <location>
        <begin position="13"/>
        <end position="40"/>
    </location>
</feature>
<keyword evidence="8" id="KW-0175">Coiled coil</keyword>
<evidence type="ECO:0000256" key="4">
    <source>
        <dbReference type="ARBA" id="ARBA00022980"/>
    </source>
</evidence>
<dbReference type="InterPro" id="IPR000244">
    <property type="entry name" value="Ribosomal_bL9"/>
</dbReference>
<evidence type="ECO:0000256" key="2">
    <source>
        <dbReference type="ARBA" id="ARBA00022730"/>
    </source>
</evidence>
<dbReference type="InterPro" id="IPR020069">
    <property type="entry name" value="Ribosomal_bL9_C"/>
</dbReference>
<dbReference type="GO" id="GO:0005840">
    <property type="term" value="C:ribosome"/>
    <property type="evidence" value="ECO:0007669"/>
    <property type="project" value="UniProtKB-KW"/>
</dbReference>
<dbReference type="GO" id="GO:0003735">
    <property type="term" value="F:structural constituent of ribosome"/>
    <property type="evidence" value="ECO:0007669"/>
    <property type="project" value="InterPro"/>
</dbReference>
<dbReference type="InterPro" id="IPR036791">
    <property type="entry name" value="Ribosomal_bL9_C_sf"/>
</dbReference>
<dbReference type="GO" id="GO:1990904">
    <property type="term" value="C:ribonucleoprotein complex"/>
    <property type="evidence" value="ECO:0007669"/>
    <property type="project" value="UniProtKB-KW"/>
</dbReference>
<dbReference type="FunCoup" id="A0A3G9JBL4">
    <property type="interactions" value="464"/>
</dbReference>
<dbReference type="InterPro" id="IPR036935">
    <property type="entry name" value="Ribosomal_bL9_N_sf"/>
</dbReference>
<dbReference type="InParanoid" id="A0A3G9JBL4"/>
<protein>
    <recommendedName>
        <fullName evidence="6 7">Large ribosomal subunit protein bL9</fullName>
    </recommendedName>
</protein>
<keyword evidence="2 7" id="KW-0699">rRNA-binding</keyword>
<evidence type="ECO:0000256" key="1">
    <source>
        <dbReference type="ARBA" id="ARBA00010605"/>
    </source>
</evidence>
<dbReference type="PANTHER" id="PTHR21368">
    <property type="entry name" value="50S RIBOSOMAL PROTEIN L9"/>
    <property type="match status" value="1"/>
</dbReference>
<dbReference type="KEGG" id="ebm:SG0102_28900"/>
<sequence length="148" mass="16635">MQVILLEDVRKVGKKGDIVKVADGYGQNYLIKNKLAVMATQHERKNLAAEKAEEAAQEALKKEEAEALAKRLEDITVEFKVATGKEGRTFEHISTKQIVKALREQYDIKVDKRKFINAYPIGNLGTTKLKIELFKGVIGTINVHLSEK</sequence>
<gene>
    <name evidence="7 10" type="primary">rplI</name>
    <name evidence="10" type="ORF">SG0102_28900</name>
</gene>
<evidence type="ECO:0000256" key="7">
    <source>
        <dbReference type="HAMAP-Rule" id="MF_00503"/>
    </source>
</evidence>
<evidence type="ECO:0000256" key="5">
    <source>
        <dbReference type="ARBA" id="ARBA00023274"/>
    </source>
</evidence>
<dbReference type="OrthoDB" id="9788336at2"/>
<dbReference type="SUPFAM" id="SSF55658">
    <property type="entry name" value="L9 N-domain-like"/>
    <property type="match status" value="1"/>
</dbReference>
<dbReference type="AlphaFoldDB" id="A0A3G9JBL4"/>
<dbReference type="GO" id="GO:0019843">
    <property type="term" value="F:rRNA binding"/>
    <property type="evidence" value="ECO:0007669"/>
    <property type="project" value="UniProtKB-UniRule"/>
</dbReference>